<accession>A0A1G6G4H2</accession>
<evidence type="ECO:0000256" key="1">
    <source>
        <dbReference type="SAM" id="MobiDB-lite"/>
    </source>
</evidence>
<organism evidence="2 3">
    <name type="scientific">Bacteroides ovatus</name>
    <dbReference type="NCBI Taxonomy" id="28116"/>
    <lineage>
        <taxon>Bacteria</taxon>
        <taxon>Pseudomonadati</taxon>
        <taxon>Bacteroidota</taxon>
        <taxon>Bacteroidia</taxon>
        <taxon>Bacteroidales</taxon>
        <taxon>Bacteroidaceae</taxon>
        <taxon>Bacteroides</taxon>
    </lineage>
</organism>
<evidence type="ECO:0000313" key="3">
    <source>
        <dbReference type="Proteomes" id="UP000183670"/>
    </source>
</evidence>
<dbReference type="AlphaFoldDB" id="A0A1G6G4H2"/>
<gene>
    <name evidence="2" type="ORF">SAMN05192581_101452</name>
</gene>
<proteinExistence type="predicted"/>
<feature type="compositionally biased region" description="Basic and acidic residues" evidence="1">
    <location>
        <begin position="524"/>
        <end position="533"/>
    </location>
</feature>
<evidence type="ECO:0000313" key="2">
    <source>
        <dbReference type="EMBL" id="SDB76888.1"/>
    </source>
</evidence>
<dbReference type="Pfam" id="PF13155">
    <property type="entry name" value="Toprim_2"/>
    <property type="match status" value="1"/>
</dbReference>
<dbReference type="Proteomes" id="UP000183670">
    <property type="component" value="Unassembled WGS sequence"/>
</dbReference>
<sequence>MNELKYDDFLRSINIQDVLKDAGYQLNRKDGIRYPSYVRLDSNGKRIKGDKFIVTANGMCCFQPPAQKNYNVIGFIKEHPTLFPDYTPSMSVDKLVNVVCNRLLNNPIEYNQPRKELKEYTPKVFSIKDYECLDFNRYNFASQKPFYSFFKPRGINLDTQKAFGYNFMIAIKEASNGQTYTNLVFPLRKPSDLSTIVGLEERSRPDKEGRTSYKGMAAGSNATEGMWIASPSKTELSKVKDVYWFESAFDAMAFYQIQREQMNNAQQLGKKETDRLARACFISTGGNPSMHQFKGMLTQTQAANHHLCFDRDEAGRTFALNFLVVKNNADVKVMAQGDSTIIEANGEKHLINFADRDFKLEDVANKLHLNMGMVSDKLSAYMMSLRNDSIFSGDEWLLPKDLLDLYGKYESDAEEYYSSKQSGLICQDDLSDIRKTLEESHKIYSDAMRVAVAEFRASQDKIIYYEPCDKSYKDWNDQLLDKKAYSQIDEIETAFDDNGNDVVIEREEDYEEKDKNEEAEEREEEKKRSWFHR</sequence>
<dbReference type="RefSeq" id="WP_046151593.1">
    <property type="nucleotide sequence ID" value="NZ_FMYE01000014.1"/>
</dbReference>
<dbReference type="Gene3D" id="3.40.1360.10">
    <property type="match status" value="1"/>
</dbReference>
<protein>
    <submittedName>
        <fullName evidence="2">Toprim-like</fullName>
    </submittedName>
</protein>
<name>A0A1G6G4H2_BACOV</name>
<reference evidence="2 3" key="1">
    <citation type="submission" date="2016-10" db="EMBL/GenBank/DDBJ databases">
        <authorList>
            <person name="de Groot N.N."/>
        </authorList>
    </citation>
    <scope>NUCLEOTIDE SEQUENCE [LARGE SCALE GENOMIC DNA]</scope>
    <source>
        <strain evidence="2 3">NLAE-zl-C500</strain>
    </source>
</reference>
<dbReference type="EMBL" id="FMYE01000014">
    <property type="protein sequence ID" value="SDB76888.1"/>
    <property type="molecule type" value="Genomic_DNA"/>
</dbReference>
<feature type="region of interest" description="Disordered" evidence="1">
    <location>
        <begin position="496"/>
        <end position="533"/>
    </location>
</feature>
<feature type="compositionally biased region" description="Acidic residues" evidence="1">
    <location>
        <begin position="506"/>
        <end position="523"/>
    </location>
</feature>